<dbReference type="GO" id="GO:0003700">
    <property type="term" value="F:DNA-binding transcription factor activity"/>
    <property type="evidence" value="ECO:0007669"/>
    <property type="project" value="TreeGrafter"/>
</dbReference>
<dbReference type="Gene3D" id="1.10.357.10">
    <property type="entry name" value="Tetracycline Repressor, domain 2"/>
    <property type="match status" value="1"/>
</dbReference>
<dbReference type="InterPro" id="IPR036271">
    <property type="entry name" value="Tet_transcr_reg_TetR-rel_C_sf"/>
</dbReference>
<dbReference type="Pfam" id="PF16859">
    <property type="entry name" value="TetR_C_11"/>
    <property type="match status" value="1"/>
</dbReference>
<dbReference type="Pfam" id="PF00440">
    <property type="entry name" value="TetR_N"/>
    <property type="match status" value="1"/>
</dbReference>
<evidence type="ECO:0000256" key="4">
    <source>
        <dbReference type="PROSITE-ProRule" id="PRU00335"/>
    </source>
</evidence>
<keyword evidence="1" id="KW-0805">Transcription regulation</keyword>
<evidence type="ECO:0000256" key="5">
    <source>
        <dbReference type="SAM" id="MobiDB-lite"/>
    </source>
</evidence>
<feature type="DNA-binding region" description="H-T-H motif" evidence="4">
    <location>
        <begin position="54"/>
        <end position="73"/>
    </location>
</feature>
<feature type="region of interest" description="Disordered" evidence="5">
    <location>
        <begin position="1"/>
        <end position="32"/>
    </location>
</feature>
<feature type="domain" description="HTH tetR-type" evidence="6">
    <location>
        <begin position="31"/>
        <end position="91"/>
    </location>
</feature>
<dbReference type="InterPro" id="IPR009057">
    <property type="entry name" value="Homeodomain-like_sf"/>
</dbReference>
<dbReference type="InterPro" id="IPR023772">
    <property type="entry name" value="DNA-bd_HTH_TetR-type_CS"/>
</dbReference>
<dbReference type="Proteomes" id="UP000005737">
    <property type="component" value="Unassembled WGS sequence"/>
</dbReference>
<evidence type="ECO:0000313" key="8">
    <source>
        <dbReference type="Proteomes" id="UP000005737"/>
    </source>
</evidence>
<keyword evidence="3" id="KW-0804">Transcription</keyword>
<dbReference type="InterPro" id="IPR050109">
    <property type="entry name" value="HTH-type_TetR-like_transc_reg"/>
</dbReference>
<dbReference type="SUPFAM" id="SSF46689">
    <property type="entry name" value="Homeodomain-like"/>
    <property type="match status" value="1"/>
</dbReference>
<accession>H2CAG8</accession>
<dbReference type="PANTHER" id="PTHR30055">
    <property type="entry name" value="HTH-TYPE TRANSCRIPTIONAL REGULATOR RUTR"/>
    <property type="match status" value="1"/>
</dbReference>
<gene>
    <name evidence="7" type="ORF">Lepil_2662</name>
</gene>
<proteinExistence type="predicted"/>
<name>H2CAG8_9LEPT</name>
<dbReference type="RefSeq" id="WP_002773132.1">
    <property type="nucleotide sequence ID" value="NZ_JH597773.1"/>
</dbReference>
<organism evidence="7 8">
    <name type="scientific">Leptonema illini DSM 21528</name>
    <dbReference type="NCBI Taxonomy" id="929563"/>
    <lineage>
        <taxon>Bacteria</taxon>
        <taxon>Pseudomonadati</taxon>
        <taxon>Spirochaetota</taxon>
        <taxon>Spirochaetia</taxon>
        <taxon>Leptospirales</taxon>
        <taxon>Leptospiraceae</taxon>
        <taxon>Leptonema</taxon>
    </lineage>
</organism>
<dbReference type="GO" id="GO:0000976">
    <property type="term" value="F:transcription cis-regulatory region binding"/>
    <property type="evidence" value="ECO:0007669"/>
    <property type="project" value="TreeGrafter"/>
</dbReference>
<protein>
    <submittedName>
        <fullName evidence="7">Transcriptional regulator, TetR family</fullName>
    </submittedName>
</protein>
<dbReference type="HOGENOM" id="CLU_069356_25_3_12"/>
<keyword evidence="8" id="KW-1185">Reference proteome</keyword>
<dbReference type="STRING" id="183.GCA_002009735_02028"/>
<dbReference type="Gene3D" id="1.10.10.60">
    <property type="entry name" value="Homeodomain-like"/>
    <property type="match status" value="1"/>
</dbReference>
<dbReference type="AlphaFoldDB" id="H2CAG8"/>
<feature type="compositionally biased region" description="Basic and acidic residues" evidence="5">
    <location>
        <begin position="1"/>
        <end position="10"/>
    </location>
</feature>
<dbReference type="SUPFAM" id="SSF48498">
    <property type="entry name" value="Tetracyclin repressor-like, C-terminal domain"/>
    <property type="match status" value="1"/>
</dbReference>
<sequence length="235" mass="26036">MTQKKTDPDSRSSTQDSEPCQPAAVGRKRDPGLDEKILQATVDALADLGFDGMTMDMVAARGKAGKAALYRRWPSKTMLVKDALIWMSRKHLLPGSLPDTGNLRNDLLALIKPQSIQEGQRKLQVLAGLGSFWKQEEIAETGVTEIFEPWAEANRQLIQRAIKRGEISDRAEVDQACKVISAMTSYRSLIERKTADRDFFVSLIDCVILPSLLNPPVDTAAKKKKNSEPKRKGSS</sequence>
<dbReference type="PROSITE" id="PS01081">
    <property type="entry name" value="HTH_TETR_1"/>
    <property type="match status" value="1"/>
</dbReference>
<dbReference type="InterPro" id="IPR011075">
    <property type="entry name" value="TetR_C"/>
</dbReference>
<feature type="compositionally biased region" description="Basic and acidic residues" evidence="5">
    <location>
        <begin position="226"/>
        <end position="235"/>
    </location>
</feature>
<dbReference type="InterPro" id="IPR001647">
    <property type="entry name" value="HTH_TetR"/>
</dbReference>
<evidence type="ECO:0000313" key="7">
    <source>
        <dbReference type="EMBL" id="EHQ07335.1"/>
    </source>
</evidence>
<evidence type="ECO:0000256" key="3">
    <source>
        <dbReference type="ARBA" id="ARBA00023163"/>
    </source>
</evidence>
<evidence type="ECO:0000259" key="6">
    <source>
        <dbReference type="PROSITE" id="PS50977"/>
    </source>
</evidence>
<evidence type="ECO:0000256" key="2">
    <source>
        <dbReference type="ARBA" id="ARBA00023125"/>
    </source>
</evidence>
<dbReference type="PROSITE" id="PS50977">
    <property type="entry name" value="HTH_TETR_2"/>
    <property type="match status" value="1"/>
</dbReference>
<reference evidence="7 8" key="1">
    <citation type="submission" date="2011-10" db="EMBL/GenBank/DDBJ databases">
        <title>The Improved High-Quality Draft genome of Leptonema illini DSM 21528.</title>
        <authorList>
            <consortium name="US DOE Joint Genome Institute (JGI-PGF)"/>
            <person name="Lucas S."/>
            <person name="Copeland A."/>
            <person name="Lapidus A."/>
            <person name="Glavina del Rio T."/>
            <person name="Dalin E."/>
            <person name="Tice H."/>
            <person name="Bruce D."/>
            <person name="Goodwin L."/>
            <person name="Pitluck S."/>
            <person name="Peters L."/>
            <person name="Mikhailova N."/>
            <person name="Held B."/>
            <person name="Kyrpides N."/>
            <person name="Mavromatis K."/>
            <person name="Ivanova N."/>
            <person name="Markowitz V."/>
            <person name="Cheng J.-F."/>
            <person name="Hugenholtz P."/>
            <person name="Woyke T."/>
            <person name="Wu D."/>
            <person name="Gronow S."/>
            <person name="Wellnitz S."/>
            <person name="Brambilla E.-M."/>
            <person name="Klenk H.-P."/>
            <person name="Eisen J.A."/>
        </authorList>
    </citation>
    <scope>NUCLEOTIDE SEQUENCE [LARGE SCALE GENOMIC DNA]</scope>
    <source>
        <strain evidence="7 8">DSM 21528</strain>
    </source>
</reference>
<keyword evidence="2 4" id="KW-0238">DNA-binding</keyword>
<evidence type="ECO:0000256" key="1">
    <source>
        <dbReference type="ARBA" id="ARBA00023015"/>
    </source>
</evidence>
<feature type="region of interest" description="Disordered" evidence="5">
    <location>
        <begin position="216"/>
        <end position="235"/>
    </location>
</feature>
<dbReference type="EMBL" id="JH597773">
    <property type="protein sequence ID" value="EHQ07335.1"/>
    <property type="molecule type" value="Genomic_DNA"/>
</dbReference>
<dbReference type="PANTHER" id="PTHR30055:SF148">
    <property type="entry name" value="TETR-FAMILY TRANSCRIPTIONAL REGULATOR"/>
    <property type="match status" value="1"/>
</dbReference>